<dbReference type="AlphaFoldDB" id="X1ESL8"/>
<evidence type="ECO:0000313" key="1">
    <source>
        <dbReference type="EMBL" id="GAH11623.1"/>
    </source>
</evidence>
<sequence length="33" mass="3923">MLIFKSSDPFRTHSLKIGILKYIKVYILIKEVK</sequence>
<feature type="non-terminal residue" evidence="1">
    <location>
        <position position="33"/>
    </location>
</feature>
<accession>X1ESL8</accession>
<organism evidence="1">
    <name type="scientific">marine sediment metagenome</name>
    <dbReference type="NCBI Taxonomy" id="412755"/>
    <lineage>
        <taxon>unclassified sequences</taxon>
        <taxon>metagenomes</taxon>
        <taxon>ecological metagenomes</taxon>
    </lineage>
</organism>
<proteinExistence type="predicted"/>
<name>X1ESL8_9ZZZZ</name>
<gene>
    <name evidence="1" type="ORF">S01H4_59841</name>
</gene>
<reference evidence="1" key="1">
    <citation type="journal article" date="2014" name="Front. Microbiol.">
        <title>High frequency of phylogenetically diverse reductive dehalogenase-homologous genes in deep subseafloor sedimentary metagenomes.</title>
        <authorList>
            <person name="Kawai M."/>
            <person name="Futagami T."/>
            <person name="Toyoda A."/>
            <person name="Takaki Y."/>
            <person name="Nishi S."/>
            <person name="Hori S."/>
            <person name="Arai W."/>
            <person name="Tsubouchi T."/>
            <person name="Morono Y."/>
            <person name="Uchiyama I."/>
            <person name="Ito T."/>
            <person name="Fujiyama A."/>
            <person name="Inagaki F."/>
            <person name="Takami H."/>
        </authorList>
    </citation>
    <scope>NUCLEOTIDE SEQUENCE</scope>
    <source>
        <strain evidence="1">Expedition CK06-06</strain>
    </source>
</reference>
<protein>
    <submittedName>
        <fullName evidence="1">Uncharacterized protein</fullName>
    </submittedName>
</protein>
<dbReference type="EMBL" id="BART01035161">
    <property type="protein sequence ID" value="GAH11623.1"/>
    <property type="molecule type" value="Genomic_DNA"/>
</dbReference>
<comment type="caution">
    <text evidence="1">The sequence shown here is derived from an EMBL/GenBank/DDBJ whole genome shotgun (WGS) entry which is preliminary data.</text>
</comment>